<proteinExistence type="predicted"/>
<evidence type="ECO:0000256" key="13">
    <source>
        <dbReference type="SAM" id="SignalP"/>
    </source>
</evidence>
<evidence type="ECO:0000256" key="2">
    <source>
        <dbReference type="ARBA" id="ARBA00022516"/>
    </source>
</evidence>
<keyword evidence="8" id="KW-0443">Lipid metabolism</keyword>
<dbReference type="InterPro" id="IPR007318">
    <property type="entry name" value="Phopholipid_MeTrfase"/>
</dbReference>
<name>A0A0C9V434_9AGAM</name>
<keyword evidence="9 12" id="KW-0472">Membrane</keyword>
<dbReference type="HOGENOM" id="CLU_065200_6_0_1"/>
<evidence type="ECO:0000256" key="11">
    <source>
        <dbReference type="ARBA" id="ARBA00023264"/>
    </source>
</evidence>
<keyword evidence="4" id="KW-0949">S-adenosyl-L-methionine</keyword>
<keyword evidence="6" id="KW-0256">Endoplasmic reticulum</keyword>
<evidence type="ECO:0000256" key="8">
    <source>
        <dbReference type="ARBA" id="ARBA00023098"/>
    </source>
</evidence>
<feature type="signal peptide" evidence="13">
    <location>
        <begin position="1"/>
        <end position="15"/>
    </location>
</feature>
<keyword evidence="3" id="KW-0489">Methyltransferase</keyword>
<feature type="transmembrane region" description="Helical" evidence="12">
    <location>
        <begin position="91"/>
        <end position="112"/>
    </location>
</feature>
<evidence type="ECO:0000256" key="6">
    <source>
        <dbReference type="ARBA" id="ARBA00022824"/>
    </source>
</evidence>
<dbReference type="EMBL" id="KN839876">
    <property type="protein sequence ID" value="KIJ60139.1"/>
    <property type="molecule type" value="Genomic_DNA"/>
</dbReference>
<accession>A0A0C9V434</accession>
<sequence>MSLFRLPFIVATAAAFHISATSPKKPDFHEKVQPSQLDSLLRTSSWISAVLKSIYWTGAVAETASAVASYIQHAYVPKALLFLRGSTTGTLNTVFIVGSVLAVSGGLIRLMCHRALGRFYTLHLGKCKGHALITGGPYSIVRHPGYTGSALCYLGILTMHMSSESWMRASGVMGFWWAKILALTWISFAGLLSVGAVQKAKEEDRMMRDTFKVQWIDWAKVVRYRLVPGVY</sequence>
<evidence type="ECO:0000256" key="5">
    <source>
        <dbReference type="ARBA" id="ARBA00022692"/>
    </source>
</evidence>
<dbReference type="GO" id="GO:0005783">
    <property type="term" value="C:endoplasmic reticulum"/>
    <property type="evidence" value="ECO:0007669"/>
    <property type="project" value="TreeGrafter"/>
</dbReference>
<keyword evidence="15" id="KW-1185">Reference proteome</keyword>
<keyword evidence="10" id="KW-0594">Phospholipid biosynthesis</keyword>
<feature type="chain" id="PRO_5013266330" evidence="13">
    <location>
        <begin position="16"/>
        <end position="231"/>
    </location>
</feature>
<protein>
    <submittedName>
        <fullName evidence="14">Uncharacterized protein</fullName>
    </submittedName>
</protein>
<dbReference type="Proteomes" id="UP000053820">
    <property type="component" value="Unassembled WGS sequence"/>
</dbReference>
<evidence type="ECO:0000256" key="1">
    <source>
        <dbReference type="ARBA" id="ARBA00004127"/>
    </source>
</evidence>
<dbReference type="OrthoDB" id="422086at2759"/>
<keyword evidence="5 12" id="KW-0812">Transmembrane</keyword>
<evidence type="ECO:0000256" key="10">
    <source>
        <dbReference type="ARBA" id="ARBA00023209"/>
    </source>
</evidence>
<keyword evidence="7 12" id="KW-1133">Transmembrane helix</keyword>
<evidence type="ECO:0000313" key="14">
    <source>
        <dbReference type="EMBL" id="KIJ60139.1"/>
    </source>
</evidence>
<dbReference type="GO" id="GO:0032259">
    <property type="term" value="P:methylation"/>
    <property type="evidence" value="ECO:0007669"/>
    <property type="project" value="UniProtKB-KW"/>
</dbReference>
<evidence type="ECO:0000256" key="12">
    <source>
        <dbReference type="SAM" id="Phobius"/>
    </source>
</evidence>
<keyword evidence="2" id="KW-0444">Lipid biosynthesis</keyword>
<dbReference type="GO" id="GO:0006656">
    <property type="term" value="P:phosphatidylcholine biosynthetic process"/>
    <property type="evidence" value="ECO:0007669"/>
    <property type="project" value="UniProtKB-UniPathway"/>
</dbReference>
<keyword evidence="3" id="KW-0808">Transferase</keyword>
<feature type="transmembrane region" description="Helical" evidence="12">
    <location>
        <begin position="175"/>
        <end position="197"/>
    </location>
</feature>
<keyword evidence="11" id="KW-1208">Phospholipid metabolism</keyword>
<dbReference type="PANTHER" id="PTHR12714">
    <property type="entry name" value="PROTEIN-S ISOPRENYLCYSTEINE O-METHYLTRANSFERASE"/>
    <property type="match status" value="1"/>
</dbReference>
<dbReference type="Pfam" id="PF04191">
    <property type="entry name" value="PEMT"/>
    <property type="match status" value="1"/>
</dbReference>
<evidence type="ECO:0000256" key="7">
    <source>
        <dbReference type="ARBA" id="ARBA00022989"/>
    </source>
</evidence>
<dbReference type="UniPathway" id="UPA00753"/>
<feature type="transmembrane region" description="Helical" evidence="12">
    <location>
        <begin position="145"/>
        <end position="163"/>
    </location>
</feature>
<evidence type="ECO:0000313" key="15">
    <source>
        <dbReference type="Proteomes" id="UP000053820"/>
    </source>
</evidence>
<keyword evidence="13" id="KW-0732">Signal</keyword>
<dbReference type="GO" id="GO:0004671">
    <property type="term" value="F:protein C-terminal S-isoprenylcysteine carboxyl O-methyltransferase activity"/>
    <property type="evidence" value="ECO:0007669"/>
    <property type="project" value="TreeGrafter"/>
</dbReference>
<dbReference type="Gene3D" id="1.20.120.1630">
    <property type="match status" value="1"/>
</dbReference>
<dbReference type="PANTHER" id="PTHR12714:SF9">
    <property type="entry name" value="PROTEIN-S-ISOPRENYLCYSTEINE O-METHYLTRANSFERASE"/>
    <property type="match status" value="1"/>
</dbReference>
<comment type="subcellular location">
    <subcellularLocation>
        <location evidence="1">Endomembrane system</location>
        <topology evidence="1">Multi-pass membrane protein</topology>
    </subcellularLocation>
</comment>
<reference evidence="14 15" key="1">
    <citation type="submission" date="2014-04" db="EMBL/GenBank/DDBJ databases">
        <title>Evolutionary Origins and Diversification of the Mycorrhizal Mutualists.</title>
        <authorList>
            <consortium name="DOE Joint Genome Institute"/>
            <consortium name="Mycorrhizal Genomics Consortium"/>
            <person name="Kohler A."/>
            <person name="Kuo A."/>
            <person name="Nagy L.G."/>
            <person name="Floudas D."/>
            <person name="Copeland A."/>
            <person name="Barry K.W."/>
            <person name="Cichocki N."/>
            <person name="Veneault-Fourrey C."/>
            <person name="LaButti K."/>
            <person name="Lindquist E.A."/>
            <person name="Lipzen A."/>
            <person name="Lundell T."/>
            <person name="Morin E."/>
            <person name="Murat C."/>
            <person name="Riley R."/>
            <person name="Ohm R."/>
            <person name="Sun H."/>
            <person name="Tunlid A."/>
            <person name="Henrissat B."/>
            <person name="Grigoriev I.V."/>
            <person name="Hibbett D.S."/>
            <person name="Martin F."/>
        </authorList>
    </citation>
    <scope>NUCLEOTIDE SEQUENCE [LARGE SCALE GENOMIC DNA]</scope>
    <source>
        <strain evidence="14 15">MD-312</strain>
    </source>
</reference>
<evidence type="ECO:0000256" key="9">
    <source>
        <dbReference type="ARBA" id="ARBA00023136"/>
    </source>
</evidence>
<evidence type="ECO:0000256" key="3">
    <source>
        <dbReference type="ARBA" id="ARBA00022603"/>
    </source>
</evidence>
<dbReference type="AlphaFoldDB" id="A0A0C9V434"/>
<gene>
    <name evidence="14" type="ORF">HYDPIDRAFT_117610</name>
</gene>
<organism evidence="14 15">
    <name type="scientific">Hydnomerulius pinastri MD-312</name>
    <dbReference type="NCBI Taxonomy" id="994086"/>
    <lineage>
        <taxon>Eukaryota</taxon>
        <taxon>Fungi</taxon>
        <taxon>Dikarya</taxon>
        <taxon>Basidiomycota</taxon>
        <taxon>Agaricomycotina</taxon>
        <taxon>Agaricomycetes</taxon>
        <taxon>Agaricomycetidae</taxon>
        <taxon>Boletales</taxon>
        <taxon>Boletales incertae sedis</taxon>
        <taxon>Leucogyrophana</taxon>
    </lineage>
</organism>
<evidence type="ECO:0000256" key="4">
    <source>
        <dbReference type="ARBA" id="ARBA00022691"/>
    </source>
</evidence>